<protein>
    <submittedName>
        <fullName evidence="1">Uncharacterized protein</fullName>
    </submittedName>
</protein>
<organism evidence="1 2">
    <name type="scientific">Naganishia vaughanmartiniae</name>
    <dbReference type="NCBI Taxonomy" id="1424756"/>
    <lineage>
        <taxon>Eukaryota</taxon>
        <taxon>Fungi</taxon>
        <taxon>Dikarya</taxon>
        <taxon>Basidiomycota</taxon>
        <taxon>Agaricomycotina</taxon>
        <taxon>Tremellomycetes</taxon>
        <taxon>Filobasidiales</taxon>
        <taxon>Filobasidiaceae</taxon>
        <taxon>Naganishia</taxon>
    </lineage>
</organism>
<accession>A0ACC2XPK0</accession>
<dbReference type="EMBL" id="JASBWU010000001">
    <property type="protein sequence ID" value="KAJ9125540.1"/>
    <property type="molecule type" value="Genomic_DNA"/>
</dbReference>
<proteinExistence type="predicted"/>
<comment type="caution">
    <text evidence="1">The sequence shown here is derived from an EMBL/GenBank/DDBJ whole genome shotgun (WGS) entry which is preliminary data.</text>
</comment>
<name>A0ACC2XPK0_9TREE</name>
<dbReference type="Proteomes" id="UP001243375">
    <property type="component" value="Unassembled WGS sequence"/>
</dbReference>
<evidence type="ECO:0000313" key="1">
    <source>
        <dbReference type="EMBL" id="KAJ9125540.1"/>
    </source>
</evidence>
<sequence>MWRSSQANKPKPLKLVQPAFTSYSPNILQPTPLQTTTSSTLDPLIGSLPLSVFTRILSYLPVPDIPNVARTCRILARVVRTDERVWNARCVVLGLLDNSAQDGQDNAKIQNRRKQSITTTRNGHPPITAAPINLNDDDFGDFASQPLSAISDRNATSGTGAADDEFEDVFGDFTSAGVPAISSTTQAQRLASPRKDDGVSLLDIDFEEGNNVPLPSTLATSKKTPQKATLQKRTTGFFAVNPAVLSSPSSGRPSGTSKDGSCHAYNTYKEQHIRLTPYVKVLRSCSTANSSTITSSISASQALSLLFPPTQNGPAPLDVQASVLADLLSFLSAAVEPTRDWGWLRRVLGGVCDRFESVCLNAFDRAEKLAESTTNSPFSPAQSMNTTDSATTALRLVAEASWDVYRTTRETEPREKRYRPYAKDSVFTTSAKFGSSNATFVQEFIHDQSEWELGRAWVEKREVFYEGNKWDSTKNIVWVASAQSIIRDELTSPYYSKVAQSQSGKTHRLDFTPMNDFISHVLAAVNQDGAVITKVFPGMAGLIVIYKFTDRLANDVVAEYINPLLSECRLLSQELFLTATPATFVESWRVVEKMAEVAKKLIPDGAEKVEGGIAPVSLDYSRLLGQVVYVVTQVSPMTLQYDMFEVNMDEYLEEEIEHVKSSLNSICVAWDQQSGPSTGSTAKPEARSTFLSSSNPDQVKRNVLAGFRDVLLLPVTIVPLTVSYGVNAIVTGGTQAVNGLSMLNPQKWGGQTAATTPVVEATGGQSKDTDVVADDNADTEAELPSVMVQPVDVDQVWASEKSDVSSLKNESLQSSTTPSKADPRFSQMQLLLSLDIILELIHADRESLKRIETFKDYTGKYGRKVKDAIEEVFVLLLRAVGDRHIAPGFQKAIDQMGTYKPEKGDDATSVAPLLQFFELVHIGDTIQSMVQVYFDKELAAYIDKTDFLNGAMQQKKKFEATLDESVAAGLNAGIEVLMNQVEHIIQTETIPGQYCPPAGQDLELGPTKGCEDAIKCLELHCTLLQGSASKEVLEVFYQEVGIRLQAILQRHIKRQIISLEGGFQMISDLNAYYAFVASLKQPRITEDFSNLKMIGHVYIVADAKDLAQIVRDVARYGATFRPEE</sequence>
<keyword evidence="2" id="KW-1185">Reference proteome</keyword>
<reference evidence="1" key="1">
    <citation type="submission" date="2023-04" db="EMBL/GenBank/DDBJ databases">
        <title>Draft Genome sequencing of Naganishia species isolated from polar environments using Oxford Nanopore Technology.</title>
        <authorList>
            <person name="Leo P."/>
            <person name="Venkateswaran K."/>
        </authorList>
    </citation>
    <scope>NUCLEOTIDE SEQUENCE</scope>
    <source>
        <strain evidence="1">MNA-CCFEE 5425</strain>
    </source>
</reference>
<gene>
    <name evidence="1" type="ORF">QFC22_000501</name>
</gene>
<evidence type="ECO:0000313" key="2">
    <source>
        <dbReference type="Proteomes" id="UP001243375"/>
    </source>
</evidence>